<evidence type="ECO:0000313" key="4">
    <source>
        <dbReference type="Proteomes" id="UP000253816"/>
    </source>
</evidence>
<organism evidence="3 4">
    <name type="scientific">Candidatus Similichlamydia laticola</name>
    <dbReference type="NCBI Taxonomy" id="2170265"/>
    <lineage>
        <taxon>Bacteria</taxon>
        <taxon>Pseudomonadati</taxon>
        <taxon>Chlamydiota</taxon>
        <taxon>Chlamydiia</taxon>
        <taxon>Parachlamydiales</taxon>
        <taxon>Candidatus Parilichlamydiaceae</taxon>
        <taxon>Candidatus Similichlamydia</taxon>
    </lineage>
</organism>
<evidence type="ECO:0000256" key="1">
    <source>
        <dbReference type="SAM" id="MobiDB-lite"/>
    </source>
</evidence>
<name>A0A369KCQ7_9BACT</name>
<feature type="transmembrane region" description="Helical" evidence="2">
    <location>
        <begin position="169"/>
        <end position="189"/>
    </location>
</feature>
<feature type="region of interest" description="Disordered" evidence="1">
    <location>
        <begin position="1"/>
        <end position="34"/>
    </location>
</feature>
<feature type="region of interest" description="Disordered" evidence="1">
    <location>
        <begin position="43"/>
        <end position="62"/>
    </location>
</feature>
<feature type="compositionally biased region" description="Low complexity" evidence="1">
    <location>
        <begin position="12"/>
        <end position="24"/>
    </location>
</feature>
<comment type="caution">
    <text evidence="3">The sequence shown here is derived from an EMBL/GenBank/DDBJ whole genome shotgun (WGS) entry which is preliminary data.</text>
</comment>
<accession>A0A369KCQ7</accession>
<keyword evidence="2" id="KW-1133">Transmembrane helix</keyword>
<feature type="compositionally biased region" description="Polar residues" evidence="1">
    <location>
        <begin position="1"/>
        <end position="11"/>
    </location>
</feature>
<dbReference type="Proteomes" id="UP000253816">
    <property type="component" value="Unassembled WGS sequence"/>
</dbReference>
<feature type="transmembrane region" description="Helical" evidence="2">
    <location>
        <begin position="87"/>
        <end position="113"/>
    </location>
</feature>
<dbReference type="RefSeq" id="WP_114544569.1">
    <property type="nucleotide sequence ID" value="NZ_QQBG01000025.1"/>
</dbReference>
<keyword evidence="2" id="KW-0472">Membrane</keyword>
<evidence type="ECO:0000256" key="2">
    <source>
        <dbReference type="SAM" id="Phobius"/>
    </source>
</evidence>
<sequence length="230" mass="24807">MTTPPGSNHNTSRSSPSGSPSMPRRGLDSPPPADVVVTFFASGSAQTSSPQPLPPQGGSDEEHTVRLLSRGTVLTNAHIEEQRTRRLTVACVAICLICGLFVALIIVLILATVCLVRTFQSGTLSIPYCIGQAAFLLICFVTGLLIAISAIRLARTEGQAELTTSIRRLLTAITSMCFVLLVLLLGACIERIDCIFYFVMCYILVLLEFLAYIVLLMERIGITVDGLSNF</sequence>
<evidence type="ECO:0000313" key="3">
    <source>
        <dbReference type="EMBL" id="RDB31240.1"/>
    </source>
</evidence>
<dbReference type="AlphaFoldDB" id="A0A369KCQ7"/>
<dbReference type="EMBL" id="QQBG01000025">
    <property type="protein sequence ID" value="RDB31240.1"/>
    <property type="molecule type" value="Genomic_DNA"/>
</dbReference>
<proteinExistence type="predicted"/>
<keyword evidence="2" id="KW-0812">Transmembrane</keyword>
<reference evidence="3 4" key="1">
    <citation type="submission" date="2018-07" db="EMBL/GenBank/DDBJ databases">
        <title>Comparative genomics of the Candidatus Parilichlamydiaceae reveals evidence of convergent evolution and genome reduction in the phylum Chlamydiae.</title>
        <authorList>
            <person name="Taylor-Brown A."/>
            <person name="Polkinghorne A."/>
        </authorList>
    </citation>
    <scope>NUCLEOTIDE SEQUENCE [LARGE SCALE GENOMIC DNA]</scope>
    <source>
        <strain evidence="3 4">Hat2</strain>
    </source>
</reference>
<feature type="transmembrane region" description="Helical" evidence="2">
    <location>
        <begin position="195"/>
        <end position="215"/>
    </location>
</feature>
<gene>
    <name evidence="3" type="ORF">HAT2_00657</name>
</gene>
<protein>
    <submittedName>
        <fullName evidence="3">Uncharacterized protein</fullName>
    </submittedName>
</protein>
<keyword evidence="4" id="KW-1185">Reference proteome</keyword>
<feature type="transmembrane region" description="Helical" evidence="2">
    <location>
        <begin position="125"/>
        <end position="148"/>
    </location>
</feature>